<dbReference type="PANTHER" id="PTHR23157:SF24">
    <property type="entry name" value="GOLGIN SUBFAMILY A MEMBER 1"/>
    <property type="match status" value="1"/>
</dbReference>
<protein>
    <submittedName>
        <fullName evidence="5">Golgin subfamily A member 1</fullName>
    </submittedName>
</protein>
<sequence length="721" mass="83699">MFATLKNKIREEIGNDVSTVVRNAGNVRGINSRHMSQAGSTCGISGSQISLDGSREENAASPSPPISLKRDSTFDLKLSDGMQLSAKDIKKFESREEEWRKRLVKKETEMLKWMEKEEKEWKVKLLEKEKEWKKIVEKQEKEKIKLEEELQNVERTKHSLELAVKDAEEYKKKLYSFQEDAEQLEDLQIQELAKVKHLLLVKEQEVDEKTQHLKTTTAEIDSLKSEVSRLRRYEDELNNVQDEMETLRHSTQRERTQLSCQLAQTEEEVRHLKDKVFVLEQRVALGTNDQVTVDERIADLMRERALLERKLEEAHLHLSDIKTSWSGKISSLETQVGRLSRQAGEEGLERRRVEEESEKLRQRIKQLEAEIEVNNVVMATKDAKLLRMAEDIDEMATELKELRASVDDEVEEFKRQIECSSKEIAQLKQDFEEAKTKLSTATSEVAHLRLSLEGERTNNSSLHLEVARLREDLESERTASATLRVCLEKERGEKDTALLRNAQVSQDIEIVRQENRRHETENTELQNRVESLEHSLERKTKEMDEAIAKLEETKQRVSKLEEGEENREKMERNEKVLKSSLMDLEEQLNEKSKTIKVLQQRLTDMKKTLQRELRVPSSSLDSDAEPSAAILKPSSSKTVTARHNNTRDDDVNFKYLKHVLIKFLTSREYEALHLTRAVATLLHFSPEEERLLQETLEWKMSWFGTRPNLGFGQTAKAIPPS</sequence>
<feature type="region of interest" description="Disordered" evidence="3">
    <location>
        <begin position="31"/>
        <end position="68"/>
    </location>
</feature>
<accession>A0A154P0F0</accession>
<feature type="compositionally biased region" description="Polar residues" evidence="3">
    <location>
        <begin position="33"/>
        <end position="51"/>
    </location>
</feature>
<dbReference type="OMA" id="GNCIIMD"/>
<keyword evidence="1 2" id="KW-0175">Coiled coil</keyword>
<dbReference type="PROSITE" id="PS50913">
    <property type="entry name" value="GRIP"/>
    <property type="match status" value="1"/>
</dbReference>
<dbReference type="Pfam" id="PF01465">
    <property type="entry name" value="GRIP"/>
    <property type="match status" value="1"/>
</dbReference>
<dbReference type="SMART" id="SM00755">
    <property type="entry name" value="Grip"/>
    <property type="match status" value="1"/>
</dbReference>
<feature type="domain" description="GRIP" evidence="4">
    <location>
        <begin position="646"/>
        <end position="695"/>
    </location>
</feature>
<dbReference type="EMBL" id="KQ434787">
    <property type="protein sequence ID" value="KZC05327.1"/>
    <property type="molecule type" value="Genomic_DNA"/>
</dbReference>
<dbReference type="InterPro" id="IPR000237">
    <property type="entry name" value="GRIP_dom"/>
</dbReference>
<feature type="coiled-coil region" evidence="2">
    <location>
        <begin position="350"/>
        <end position="444"/>
    </location>
</feature>
<reference evidence="5 6" key="1">
    <citation type="submission" date="2015-07" db="EMBL/GenBank/DDBJ databases">
        <title>The genome of Dufourea novaeangliae.</title>
        <authorList>
            <person name="Pan H."/>
            <person name="Kapheim K."/>
        </authorList>
    </citation>
    <scope>NUCLEOTIDE SEQUENCE [LARGE SCALE GENOMIC DNA]</scope>
    <source>
        <strain evidence="5">0120121106</strain>
        <tissue evidence="5">Whole body</tissue>
    </source>
</reference>
<feature type="coiled-coil region" evidence="2">
    <location>
        <begin position="89"/>
        <end position="317"/>
    </location>
</feature>
<dbReference type="Gene3D" id="1.20.5.1700">
    <property type="match status" value="1"/>
</dbReference>
<evidence type="ECO:0000313" key="5">
    <source>
        <dbReference type="EMBL" id="KZC05327.1"/>
    </source>
</evidence>
<dbReference type="Gene3D" id="1.10.220.60">
    <property type="entry name" value="GRIP domain"/>
    <property type="match status" value="1"/>
</dbReference>
<organism evidence="5 6">
    <name type="scientific">Dufourea novaeangliae</name>
    <name type="common">Sweat bee</name>
    <dbReference type="NCBI Taxonomy" id="178035"/>
    <lineage>
        <taxon>Eukaryota</taxon>
        <taxon>Metazoa</taxon>
        <taxon>Ecdysozoa</taxon>
        <taxon>Arthropoda</taxon>
        <taxon>Hexapoda</taxon>
        <taxon>Insecta</taxon>
        <taxon>Pterygota</taxon>
        <taxon>Neoptera</taxon>
        <taxon>Endopterygota</taxon>
        <taxon>Hymenoptera</taxon>
        <taxon>Apocrita</taxon>
        <taxon>Aculeata</taxon>
        <taxon>Apoidea</taxon>
        <taxon>Anthophila</taxon>
        <taxon>Halictidae</taxon>
        <taxon>Rophitinae</taxon>
        <taxon>Dufourea</taxon>
    </lineage>
</organism>
<dbReference type="GO" id="GO:0005794">
    <property type="term" value="C:Golgi apparatus"/>
    <property type="evidence" value="ECO:0007669"/>
    <property type="project" value="TreeGrafter"/>
</dbReference>
<evidence type="ECO:0000259" key="4">
    <source>
        <dbReference type="PROSITE" id="PS50913"/>
    </source>
</evidence>
<dbReference type="OrthoDB" id="5848685at2759"/>
<evidence type="ECO:0000256" key="3">
    <source>
        <dbReference type="SAM" id="MobiDB-lite"/>
    </source>
</evidence>
<dbReference type="Proteomes" id="UP000076502">
    <property type="component" value="Unassembled WGS sequence"/>
</dbReference>
<evidence type="ECO:0000256" key="1">
    <source>
        <dbReference type="ARBA" id="ARBA00023054"/>
    </source>
</evidence>
<evidence type="ECO:0000313" key="6">
    <source>
        <dbReference type="Proteomes" id="UP000076502"/>
    </source>
</evidence>
<dbReference type="InterPro" id="IPR051952">
    <property type="entry name" value="Golgi-autophagy_related"/>
</dbReference>
<keyword evidence="6" id="KW-1185">Reference proteome</keyword>
<name>A0A154P0F0_DUFNO</name>
<proteinExistence type="predicted"/>
<feature type="coiled-coil region" evidence="2">
    <location>
        <begin position="501"/>
        <end position="615"/>
    </location>
</feature>
<gene>
    <name evidence="5" type="ORF">WN55_05847</name>
</gene>
<dbReference type="PANTHER" id="PTHR23157">
    <property type="entry name" value="GRIP AND COILED-COIL DOMAIN-CONTAINING PROTEIN 1"/>
    <property type="match status" value="1"/>
</dbReference>
<dbReference type="AlphaFoldDB" id="A0A154P0F0"/>
<evidence type="ECO:0000256" key="2">
    <source>
        <dbReference type="SAM" id="Coils"/>
    </source>
</evidence>
<dbReference type="STRING" id="178035.A0A154P0F0"/>